<dbReference type="InterPro" id="IPR009000">
    <property type="entry name" value="Transl_B-barrel_sf"/>
</dbReference>
<dbReference type="SUPFAM" id="SSF54980">
    <property type="entry name" value="EF-G C-terminal domain-like"/>
    <property type="match status" value="2"/>
</dbReference>
<keyword evidence="5" id="KW-0508">mRNA splicing</keyword>
<keyword evidence="4" id="KW-0342">GTP-binding</keyword>
<dbReference type="InterPro" id="IPR031950">
    <property type="entry name" value="EFTUD2_N"/>
</dbReference>
<comment type="caution">
    <text evidence="10">The sequence shown here is derived from an EMBL/GenBank/DDBJ whole genome shotgun (WGS) entry which is preliminary data.</text>
</comment>
<protein>
    <submittedName>
        <fullName evidence="10">Elongation factor G</fullName>
    </submittedName>
</protein>
<keyword evidence="11" id="KW-1185">Reference proteome</keyword>
<evidence type="ECO:0000256" key="3">
    <source>
        <dbReference type="ARBA" id="ARBA00022741"/>
    </source>
</evidence>
<keyword evidence="2" id="KW-0507">mRNA processing</keyword>
<evidence type="ECO:0000313" key="10">
    <source>
        <dbReference type="EMBL" id="CCH43514.1"/>
    </source>
</evidence>
<keyword evidence="6" id="KW-0539">Nucleus</keyword>
<dbReference type="SUPFAM" id="SSF52540">
    <property type="entry name" value="P-loop containing nucleoside triphosphate hydrolases"/>
    <property type="match status" value="1"/>
</dbReference>
<dbReference type="GO" id="GO:0003924">
    <property type="term" value="F:GTPase activity"/>
    <property type="evidence" value="ECO:0007669"/>
    <property type="project" value="InterPro"/>
</dbReference>
<dbReference type="InParanoid" id="K0KQ00"/>
<keyword evidence="10" id="KW-0648">Protein biosynthesis</keyword>
<dbReference type="GO" id="GO:0046540">
    <property type="term" value="C:U4/U6 x U5 tri-snRNP complex"/>
    <property type="evidence" value="ECO:0007669"/>
    <property type="project" value="TreeGrafter"/>
</dbReference>
<dbReference type="Gene3D" id="3.30.70.870">
    <property type="entry name" value="Elongation Factor G (Translational Gtpase), domain 3"/>
    <property type="match status" value="1"/>
</dbReference>
<dbReference type="Pfam" id="PF03144">
    <property type="entry name" value="GTP_EFTU_D2"/>
    <property type="match status" value="1"/>
</dbReference>
<dbReference type="PRINTS" id="PR00315">
    <property type="entry name" value="ELONGATNFCT"/>
</dbReference>
<keyword evidence="10" id="KW-0251">Elongation factor</keyword>
<dbReference type="FunFam" id="3.30.70.870:FF:000002">
    <property type="entry name" value="Translation elongation factor 2"/>
    <property type="match status" value="1"/>
</dbReference>
<dbReference type="Gene3D" id="2.40.30.10">
    <property type="entry name" value="Translation factors"/>
    <property type="match status" value="1"/>
</dbReference>
<dbReference type="SMART" id="SM00838">
    <property type="entry name" value="EFG_C"/>
    <property type="match status" value="1"/>
</dbReference>
<dbReference type="AlphaFoldDB" id="K0KQ00"/>
<dbReference type="FunFam" id="3.30.70.240:FF:000022">
    <property type="entry name" value="U5 snRNP-specific protein"/>
    <property type="match status" value="1"/>
</dbReference>
<dbReference type="Pfam" id="PF03764">
    <property type="entry name" value="EFG_IV"/>
    <property type="match status" value="1"/>
</dbReference>
<dbReference type="InterPro" id="IPR020568">
    <property type="entry name" value="Ribosomal_Su5_D2-typ_SF"/>
</dbReference>
<evidence type="ECO:0000313" key="11">
    <source>
        <dbReference type="Proteomes" id="UP000009328"/>
    </source>
</evidence>
<evidence type="ECO:0000256" key="2">
    <source>
        <dbReference type="ARBA" id="ARBA00022664"/>
    </source>
</evidence>
<comment type="function">
    <text evidence="7">Component of the U5 snRNP complex required for pre-mRNA splicing. Binds GTP.</text>
</comment>
<dbReference type="PANTHER" id="PTHR42908:SF6">
    <property type="entry name" value="116 KDA U5 SMALL NUCLEAR RIBONUCLEOPROTEIN COMPONENT"/>
    <property type="match status" value="1"/>
</dbReference>
<evidence type="ECO:0000256" key="7">
    <source>
        <dbReference type="ARBA" id="ARBA00055641"/>
    </source>
</evidence>
<dbReference type="GO" id="GO:0005682">
    <property type="term" value="C:U5 snRNP"/>
    <property type="evidence" value="ECO:0007669"/>
    <property type="project" value="UniProtKB-ARBA"/>
</dbReference>
<accession>K0KQ00</accession>
<dbReference type="HOGENOM" id="CLU_002794_11_2_1"/>
<evidence type="ECO:0000256" key="8">
    <source>
        <dbReference type="SAM" id="MobiDB-lite"/>
    </source>
</evidence>
<dbReference type="InterPro" id="IPR000640">
    <property type="entry name" value="EFG_V-like"/>
</dbReference>
<evidence type="ECO:0000256" key="1">
    <source>
        <dbReference type="ARBA" id="ARBA00004123"/>
    </source>
</evidence>
<dbReference type="InterPro" id="IPR027417">
    <property type="entry name" value="P-loop_NTPase"/>
</dbReference>
<dbReference type="SUPFAM" id="SSF50447">
    <property type="entry name" value="Translation proteins"/>
    <property type="match status" value="1"/>
</dbReference>
<dbReference type="Gene3D" id="3.90.1430.10">
    <property type="entry name" value="Yeast translation eEF2 (G' domain)"/>
    <property type="match status" value="1"/>
</dbReference>
<dbReference type="GO" id="GO:0000974">
    <property type="term" value="C:Prp19 complex"/>
    <property type="evidence" value="ECO:0007669"/>
    <property type="project" value="UniProtKB-ARBA"/>
</dbReference>
<feature type="compositionally biased region" description="Polar residues" evidence="8">
    <location>
        <begin position="1"/>
        <end position="11"/>
    </location>
</feature>
<evidence type="ECO:0000256" key="4">
    <source>
        <dbReference type="ARBA" id="ARBA00023134"/>
    </source>
</evidence>
<feature type="compositionally biased region" description="Acidic residues" evidence="8">
    <location>
        <begin position="36"/>
        <end position="47"/>
    </location>
</feature>
<dbReference type="GO" id="GO:0003746">
    <property type="term" value="F:translation elongation factor activity"/>
    <property type="evidence" value="ECO:0007669"/>
    <property type="project" value="UniProtKB-KW"/>
</dbReference>
<dbReference type="Pfam" id="PF16004">
    <property type="entry name" value="EFTUD2"/>
    <property type="match status" value="1"/>
</dbReference>
<feature type="domain" description="Tr-type G" evidence="9">
    <location>
        <begin position="126"/>
        <end position="345"/>
    </location>
</feature>
<dbReference type="FunFam" id="3.40.50.300:FF:000646">
    <property type="entry name" value="U5 small nuclear ribonucleoprotein component"/>
    <property type="match status" value="1"/>
</dbReference>
<dbReference type="InterPro" id="IPR005517">
    <property type="entry name" value="Transl_elong_EFG/EF2_IV"/>
</dbReference>
<sequence length="957" mass="107662">MGLTGTWNQPNEIVDSDDESISSVGSGEPFQHDSDQEMDSDDEDAPEGDGNKENQVILQEDKVYYSTMSETFGNDVETIIQTTDNQTIEEPLIKPNIEKKHKIEESRLPKTKYSKEYLIELLKLPSKVRNVSFVGSLKSGKTSFLDTLILQSHELKKISKNQKNYKKLRYTDNETLEIERGLTIKLSPMTLLLPNLKSSSLVLNIIDTPGHVNFLDEVSVAQRLTDISVVIVDAVERLTVGARKAIDNALNNNVQLAFVINKIDRLILELKLPLQDSYHKLRNVIDEINTYIQENSFGDNYNHDKIFSPDLNNITFASSDLNFSFTLKSFATLYVERLGLPVDPVLFAKRLWGDIYYNEETRKFSSKGSKRSFISFILEPLYKIITQVLTEEPELLQKTLYQDFNVGLPKLFLRSDPQTLLKETFKTIFGGAFGFVDMIENLNSPIEHSKTNTYSGPNGKLKDEILLASSEGPLVAQVGKIIEDTIALVRIISGTINKNDKVKILGQQYNDDDEDVQVLEIDELWLGCGRYKIPIESAPAGSIVLIKGVELSSKACTIVGNDIKEDVYTLKPIDYLNKAVFQVVVAPQVPSELPKMLDGLRKINKYYCGVELKVEDSGEHVIFGSGELYLDCLLHDLRKITEINIKVSDPITKFSETVVENSLTKVSIKSQNSQNEITIIAEPLEDKLAIDVENNKFQNVKRLNKILREVYDWDSLAARSLWTFGPESNGPNALLDDTLSDEVDKDLLQSVKNSIIQGFQWAVREGPLTDSAIRNVKFKIIDIKLAKDSLQRVNGQIIPMVRKACYASIMTATPRIMEPLYAIEIISTSQTVQIIENLLDKRRGLVLKDSPIGATQLYKIHGLVPVIDSVGLETDIRVITQGQALVSLYFDKWSVVPGDPLDKDLFIPKLRPAHINGLSRDFVMKTRKRKGLTGEPSLGKYIDKELVDQLKELGILI</sequence>
<dbReference type="InterPro" id="IPR014721">
    <property type="entry name" value="Ribsml_uS5_D2-typ_fold_subgr"/>
</dbReference>
<dbReference type="GO" id="GO:0005829">
    <property type="term" value="C:cytosol"/>
    <property type="evidence" value="ECO:0007669"/>
    <property type="project" value="TreeGrafter"/>
</dbReference>
<dbReference type="FunCoup" id="K0KQ00">
    <property type="interactions" value="272"/>
</dbReference>
<name>K0KQ00_WICCF</name>
<feature type="region of interest" description="Disordered" evidence="8">
    <location>
        <begin position="1"/>
        <end position="55"/>
    </location>
</feature>
<dbReference type="Pfam" id="PF00009">
    <property type="entry name" value="GTP_EFTU"/>
    <property type="match status" value="1"/>
</dbReference>
<dbReference type="EMBL" id="CAIF01000082">
    <property type="protein sequence ID" value="CCH43514.1"/>
    <property type="molecule type" value="Genomic_DNA"/>
</dbReference>
<dbReference type="Gene3D" id="3.30.230.10">
    <property type="match status" value="1"/>
</dbReference>
<comment type="subcellular location">
    <subcellularLocation>
        <location evidence="1">Nucleus</location>
    </subcellularLocation>
</comment>
<keyword evidence="3" id="KW-0547">Nucleotide-binding</keyword>
<evidence type="ECO:0000256" key="6">
    <source>
        <dbReference type="ARBA" id="ARBA00023242"/>
    </source>
</evidence>
<organism evidence="10 11">
    <name type="scientific">Wickerhamomyces ciferrii (strain ATCC 14091 / BCRC 22168 / CBS 111 / JCM 3599 / NBRC 0793 / NRRL Y-1031 F-60-10)</name>
    <name type="common">Yeast</name>
    <name type="synonym">Pichia ciferrii</name>
    <dbReference type="NCBI Taxonomy" id="1206466"/>
    <lineage>
        <taxon>Eukaryota</taxon>
        <taxon>Fungi</taxon>
        <taxon>Dikarya</taxon>
        <taxon>Ascomycota</taxon>
        <taxon>Saccharomycotina</taxon>
        <taxon>Saccharomycetes</taxon>
        <taxon>Phaffomycetales</taxon>
        <taxon>Wickerhamomycetaceae</taxon>
        <taxon>Wickerhamomyces</taxon>
    </lineage>
</organism>
<dbReference type="eggNOG" id="KOG0468">
    <property type="taxonomic scope" value="Eukaryota"/>
</dbReference>
<dbReference type="CDD" id="cd01683">
    <property type="entry name" value="EF2_IV_snRNP"/>
    <property type="match status" value="1"/>
</dbReference>
<dbReference type="InterPro" id="IPR000795">
    <property type="entry name" value="T_Tr_GTP-bd_dom"/>
</dbReference>
<dbReference type="PROSITE" id="PS51722">
    <property type="entry name" value="G_TR_2"/>
    <property type="match status" value="1"/>
</dbReference>
<proteinExistence type="predicted"/>
<dbReference type="SMART" id="SM00889">
    <property type="entry name" value="EFG_IV"/>
    <property type="match status" value="1"/>
</dbReference>
<dbReference type="GO" id="GO:0000398">
    <property type="term" value="P:mRNA splicing, via spliceosome"/>
    <property type="evidence" value="ECO:0007669"/>
    <property type="project" value="UniProtKB-ARBA"/>
</dbReference>
<gene>
    <name evidence="10" type="ORF">BN7_3065</name>
</gene>
<dbReference type="Pfam" id="PF00679">
    <property type="entry name" value="EFG_C"/>
    <property type="match status" value="1"/>
</dbReference>
<dbReference type="STRING" id="1206466.K0KQ00"/>
<evidence type="ECO:0000256" key="5">
    <source>
        <dbReference type="ARBA" id="ARBA00023187"/>
    </source>
</evidence>
<evidence type="ECO:0000259" key="9">
    <source>
        <dbReference type="PROSITE" id="PS51722"/>
    </source>
</evidence>
<dbReference type="GO" id="GO:0005525">
    <property type="term" value="F:GTP binding"/>
    <property type="evidence" value="ECO:0007669"/>
    <property type="project" value="UniProtKB-KW"/>
</dbReference>
<dbReference type="GO" id="GO:0030623">
    <property type="term" value="F:U5 snRNA binding"/>
    <property type="evidence" value="ECO:0007669"/>
    <property type="project" value="TreeGrafter"/>
</dbReference>
<dbReference type="Gene3D" id="3.30.70.240">
    <property type="match status" value="1"/>
</dbReference>
<dbReference type="SUPFAM" id="SSF54211">
    <property type="entry name" value="Ribosomal protein S5 domain 2-like"/>
    <property type="match status" value="1"/>
</dbReference>
<dbReference type="InterPro" id="IPR004161">
    <property type="entry name" value="EFTu-like_2"/>
</dbReference>
<reference evidence="10 11" key="1">
    <citation type="journal article" date="2012" name="Eukaryot. Cell">
        <title>Draft genome sequence of Wickerhamomyces ciferrii NRRL Y-1031 F-60-10.</title>
        <authorList>
            <person name="Schneider J."/>
            <person name="Andrea H."/>
            <person name="Blom J."/>
            <person name="Jaenicke S."/>
            <person name="Ruckert C."/>
            <person name="Schorsch C."/>
            <person name="Szczepanowski R."/>
            <person name="Farwick M."/>
            <person name="Goesmann A."/>
            <person name="Puhler A."/>
            <person name="Schaffer S."/>
            <person name="Tauch A."/>
            <person name="Kohler T."/>
            <person name="Brinkrolf K."/>
        </authorList>
    </citation>
    <scope>NUCLEOTIDE SEQUENCE [LARGE SCALE GENOMIC DNA]</scope>
    <source>
        <strain evidence="11">ATCC 14091 / BCRC 22168 / CBS 111 / JCM 3599 / NBRC 0793 / NRRL Y-1031 F-60-10</strain>
    </source>
</reference>
<dbReference type="FunFam" id="3.30.230.10:FF:000009">
    <property type="entry name" value="116 kDa U5 small nuclear ribonucleoprotein component"/>
    <property type="match status" value="1"/>
</dbReference>
<dbReference type="Proteomes" id="UP000009328">
    <property type="component" value="Unassembled WGS sequence"/>
</dbReference>
<dbReference type="Gene3D" id="3.40.50.300">
    <property type="entry name" value="P-loop containing nucleotide triphosphate hydrolases"/>
    <property type="match status" value="1"/>
</dbReference>
<dbReference type="GO" id="GO:0071007">
    <property type="term" value="C:U2-type catalytic step 2 spliceosome"/>
    <property type="evidence" value="ECO:0007669"/>
    <property type="project" value="TreeGrafter"/>
</dbReference>
<dbReference type="PANTHER" id="PTHR42908">
    <property type="entry name" value="TRANSLATION ELONGATION FACTOR-RELATED"/>
    <property type="match status" value="1"/>
</dbReference>
<dbReference type="InterPro" id="IPR035647">
    <property type="entry name" value="EFG_III/V"/>
</dbReference>